<evidence type="ECO:0000313" key="2">
    <source>
        <dbReference type="EMBL" id="MBD3326876.1"/>
    </source>
</evidence>
<dbReference type="GO" id="GO:0004792">
    <property type="term" value="F:thiosulfate-cyanide sulfurtransferase activity"/>
    <property type="evidence" value="ECO:0007669"/>
    <property type="project" value="TreeGrafter"/>
</dbReference>
<feature type="non-terminal residue" evidence="2">
    <location>
        <position position="98"/>
    </location>
</feature>
<evidence type="ECO:0000313" key="3">
    <source>
        <dbReference type="Proteomes" id="UP000649604"/>
    </source>
</evidence>
<dbReference type="GO" id="GO:0008641">
    <property type="term" value="F:ubiquitin-like modifier activating enzyme activity"/>
    <property type="evidence" value="ECO:0007669"/>
    <property type="project" value="InterPro"/>
</dbReference>
<reference evidence="2" key="1">
    <citation type="submission" date="2019-11" db="EMBL/GenBank/DDBJ databases">
        <title>Microbial mats filling the niche in hypersaline microbial mats.</title>
        <authorList>
            <person name="Wong H.L."/>
            <person name="Macleod F.I."/>
            <person name="White R.A. III"/>
            <person name="Burns B.P."/>
        </authorList>
    </citation>
    <scope>NUCLEOTIDE SEQUENCE</scope>
    <source>
        <strain evidence="2">Rbin_158</strain>
    </source>
</reference>
<dbReference type="SUPFAM" id="SSF69572">
    <property type="entry name" value="Activating enzymes of the ubiquitin-like proteins"/>
    <property type="match status" value="1"/>
</dbReference>
<dbReference type="Gene3D" id="3.40.50.720">
    <property type="entry name" value="NAD(P)-binding Rossmann-like Domain"/>
    <property type="match status" value="1"/>
</dbReference>
<dbReference type="InterPro" id="IPR035985">
    <property type="entry name" value="Ubiquitin-activating_enz"/>
</dbReference>
<keyword evidence="2" id="KW-0548">Nucleotidyltransferase</keyword>
<dbReference type="Proteomes" id="UP000649604">
    <property type="component" value="Unassembled WGS sequence"/>
</dbReference>
<name>A0A9D5JZY4_9BACT</name>
<proteinExistence type="predicted"/>
<evidence type="ECO:0000259" key="1">
    <source>
        <dbReference type="Pfam" id="PF00899"/>
    </source>
</evidence>
<dbReference type="GO" id="GO:0016779">
    <property type="term" value="F:nucleotidyltransferase activity"/>
    <property type="evidence" value="ECO:0007669"/>
    <property type="project" value="UniProtKB-KW"/>
</dbReference>
<feature type="domain" description="THIF-type NAD/FAD binding fold" evidence="1">
    <location>
        <begin position="16"/>
        <end position="98"/>
    </location>
</feature>
<comment type="caution">
    <text evidence="2">The sequence shown here is derived from an EMBL/GenBank/DDBJ whole genome shotgun (WGS) entry which is preliminary data.</text>
</comment>
<sequence>MQPTTPALSDAEKERYNRQIILPEWGEAGQQRLKEATVFIAGVGGLGSPVAMYLAAAGVGCLRLCDMGEPELSNLNRQILHTDEDIGKKKVLSAKETL</sequence>
<dbReference type="Pfam" id="PF00899">
    <property type="entry name" value="ThiF"/>
    <property type="match status" value="1"/>
</dbReference>
<accession>A0A9D5JZY4</accession>
<gene>
    <name evidence="2" type="ORF">GF339_19990</name>
</gene>
<dbReference type="InterPro" id="IPR045886">
    <property type="entry name" value="ThiF/MoeB/HesA"/>
</dbReference>
<keyword evidence="2" id="KW-0808">Transferase</keyword>
<dbReference type="GO" id="GO:0008146">
    <property type="term" value="F:sulfotransferase activity"/>
    <property type="evidence" value="ECO:0007669"/>
    <property type="project" value="TreeGrafter"/>
</dbReference>
<dbReference type="GO" id="GO:0005829">
    <property type="term" value="C:cytosol"/>
    <property type="evidence" value="ECO:0007669"/>
    <property type="project" value="TreeGrafter"/>
</dbReference>
<organism evidence="2 3">
    <name type="scientific">candidate division KSB3 bacterium</name>
    <dbReference type="NCBI Taxonomy" id="2044937"/>
    <lineage>
        <taxon>Bacteria</taxon>
        <taxon>candidate division KSB3</taxon>
    </lineage>
</organism>
<protein>
    <submittedName>
        <fullName evidence="2">Adenylyltransferase</fullName>
    </submittedName>
</protein>
<dbReference type="EMBL" id="WJJP01000653">
    <property type="protein sequence ID" value="MBD3326876.1"/>
    <property type="molecule type" value="Genomic_DNA"/>
</dbReference>
<dbReference type="PANTHER" id="PTHR10953">
    <property type="entry name" value="UBIQUITIN-ACTIVATING ENZYME E1"/>
    <property type="match status" value="1"/>
</dbReference>
<dbReference type="InterPro" id="IPR000594">
    <property type="entry name" value="ThiF_NAD_FAD-bd"/>
</dbReference>
<dbReference type="PANTHER" id="PTHR10953:SF102">
    <property type="entry name" value="ADENYLYLTRANSFERASE AND SULFURTRANSFERASE MOCS3"/>
    <property type="match status" value="1"/>
</dbReference>
<dbReference type="AlphaFoldDB" id="A0A9D5JZY4"/>